<reference evidence="1" key="1">
    <citation type="submission" date="2014-11" db="EMBL/GenBank/DDBJ databases">
        <authorList>
            <person name="Amaro Gonzalez C."/>
        </authorList>
    </citation>
    <scope>NUCLEOTIDE SEQUENCE</scope>
</reference>
<reference evidence="1" key="2">
    <citation type="journal article" date="2015" name="Fish Shellfish Immunol.">
        <title>Early steps in the European eel (Anguilla anguilla)-Vibrio vulnificus interaction in the gills: Role of the RtxA13 toxin.</title>
        <authorList>
            <person name="Callol A."/>
            <person name="Pajuelo D."/>
            <person name="Ebbesson L."/>
            <person name="Teles M."/>
            <person name="MacKenzie S."/>
            <person name="Amaro C."/>
        </authorList>
    </citation>
    <scope>NUCLEOTIDE SEQUENCE</scope>
</reference>
<dbReference type="EMBL" id="GBXM01052172">
    <property type="protein sequence ID" value="JAH56405.1"/>
    <property type="molecule type" value="Transcribed_RNA"/>
</dbReference>
<name>A0A0E9TU30_ANGAN</name>
<dbReference type="AlphaFoldDB" id="A0A0E9TU30"/>
<protein>
    <submittedName>
        <fullName evidence="1">Uncharacterized protein</fullName>
    </submittedName>
</protein>
<proteinExistence type="predicted"/>
<organism evidence="1">
    <name type="scientific">Anguilla anguilla</name>
    <name type="common">European freshwater eel</name>
    <name type="synonym">Muraena anguilla</name>
    <dbReference type="NCBI Taxonomy" id="7936"/>
    <lineage>
        <taxon>Eukaryota</taxon>
        <taxon>Metazoa</taxon>
        <taxon>Chordata</taxon>
        <taxon>Craniata</taxon>
        <taxon>Vertebrata</taxon>
        <taxon>Euteleostomi</taxon>
        <taxon>Actinopterygii</taxon>
        <taxon>Neopterygii</taxon>
        <taxon>Teleostei</taxon>
        <taxon>Anguilliformes</taxon>
        <taxon>Anguillidae</taxon>
        <taxon>Anguilla</taxon>
    </lineage>
</organism>
<accession>A0A0E9TU30</accession>
<sequence>MSFTFTIYGTYLLEELLSQGTCTDIKANNSRVQITRVFLPNDNVYKPVLWSDLHLRKCFDSLEEPVI</sequence>
<evidence type="ECO:0000313" key="1">
    <source>
        <dbReference type="EMBL" id="JAH56405.1"/>
    </source>
</evidence>